<comment type="caution">
    <text evidence="1">The sequence shown here is derived from an EMBL/GenBank/DDBJ whole genome shotgun (WGS) entry which is preliminary data.</text>
</comment>
<proteinExistence type="predicted"/>
<dbReference type="EMBL" id="MNAD01000406">
    <property type="protein sequence ID" value="OJT13464.1"/>
    <property type="molecule type" value="Genomic_DNA"/>
</dbReference>
<name>A0A1M2W0T4_TRAPU</name>
<sequence length="50" mass="5370">MPQPRLALDSEDLAPLAPNWPSLAFLTLNVCALKTLQSEATLAQLPLAEP</sequence>
<dbReference type="Proteomes" id="UP000184267">
    <property type="component" value="Unassembled WGS sequence"/>
</dbReference>
<dbReference type="AlphaFoldDB" id="A0A1M2W0T4"/>
<protein>
    <submittedName>
        <fullName evidence="1">Uncharacterized protein</fullName>
    </submittedName>
</protein>
<evidence type="ECO:0000313" key="2">
    <source>
        <dbReference type="Proteomes" id="UP000184267"/>
    </source>
</evidence>
<accession>A0A1M2W0T4</accession>
<keyword evidence="2" id="KW-1185">Reference proteome</keyword>
<gene>
    <name evidence="1" type="ORF">TRAPUB_9994</name>
</gene>
<reference evidence="1 2" key="1">
    <citation type="submission" date="2016-10" db="EMBL/GenBank/DDBJ databases">
        <title>Genome sequence of the basidiomycete white-rot fungus Trametes pubescens.</title>
        <authorList>
            <person name="Makela M.R."/>
            <person name="Granchi Z."/>
            <person name="Peng M."/>
            <person name="De Vries R.P."/>
            <person name="Grigoriev I."/>
            <person name="Riley R."/>
            <person name="Hilden K."/>
        </authorList>
    </citation>
    <scope>NUCLEOTIDE SEQUENCE [LARGE SCALE GENOMIC DNA]</scope>
    <source>
        <strain evidence="1 2">FBCC735</strain>
    </source>
</reference>
<organism evidence="1 2">
    <name type="scientific">Trametes pubescens</name>
    <name type="common">White-rot fungus</name>
    <dbReference type="NCBI Taxonomy" id="154538"/>
    <lineage>
        <taxon>Eukaryota</taxon>
        <taxon>Fungi</taxon>
        <taxon>Dikarya</taxon>
        <taxon>Basidiomycota</taxon>
        <taxon>Agaricomycotina</taxon>
        <taxon>Agaricomycetes</taxon>
        <taxon>Polyporales</taxon>
        <taxon>Polyporaceae</taxon>
        <taxon>Trametes</taxon>
    </lineage>
</organism>
<evidence type="ECO:0000313" key="1">
    <source>
        <dbReference type="EMBL" id="OJT13464.1"/>
    </source>
</evidence>